<protein>
    <submittedName>
        <fullName evidence="2">Uncharacterized protein</fullName>
    </submittedName>
</protein>
<evidence type="ECO:0000313" key="3">
    <source>
        <dbReference type="Proteomes" id="UP000215002"/>
    </source>
</evidence>
<dbReference type="Proteomes" id="UP000215002">
    <property type="component" value="Chromosome"/>
</dbReference>
<name>A0A223P306_9SPHI</name>
<accession>A0A223P306</accession>
<evidence type="ECO:0000256" key="1">
    <source>
        <dbReference type="SAM" id="Phobius"/>
    </source>
</evidence>
<feature type="transmembrane region" description="Helical" evidence="1">
    <location>
        <begin position="6"/>
        <end position="33"/>
    </location>
</feature>
<keyword evidence="1" id="KW-0472">Membrane</keyword>
<dbReference type="EMBL" id="CP022743">
    <property type="protein sequence ID" value="ASU36344.1"/>
    <property type="molecule type" value="Genomic_DNA"/>
</dbReference>
<dbReference type="AlphaFoldDB" id="A0A223P306"/>
<reference evidence="2 3" key="1">
    <citation type="submission" date="2017-08" db="EMBL/GenBank/DDBJ databases">
        <title>Complete genome sequence of Mucilaginibacter sp. strain BJC16-A31.</title>
        <authorList>
            <consortium name="Henan University of Science and Technology"/>
            <person name="You X."/>
        </authorList>
    </citation>
    <scope>NUCLEOTIDE SEQUENCE [LARGE SCALE GENOMIC DNA]</scope>
    <source>
        <strain evidence="2 3">BJC16-A31</strain>
    </source>
</reference>
<dbReference type="KEGG" id="muc:MuYL_4459"/>
<keyword evidence="1" id="KW-1133">Transmembrane helix</keyword>
<gene>
    <name evidence="2" type="ORF">MuYL_4459</name>
</gene>
<keyword evidence="1" id="KW-0812">Transmembrane</keyword>
<evidence type="ECO:0000313" key="2">
    <source>
        <dbReference type="EMBL" id="ASU36344.1"/>
    </source>
</evidence>
<proteinExistence type="predicted"/>
<organism evidence="2 3">
    <name type="scientific">Mucilaginibacter xinganensis</name>
    <dbReference type="NCBI Taxonomy" id="1234841"/>
    <lineage>
        <taxon>Bacteria</taxon>
        <taxon>Pseudomonadati</taxon>
        <taxon>Bacteroidota</taxon>
        <taxon>Sphingobacteriia</taxon>
        <taxon>Sphingobacteriales</taxon>
        <taxon>Sphingobacteriaceae</taxon>
        <taxon>Mucilaginibacter</taxon>
    </lineage>
</organism>
<keyword evidence="3" id="KW-1185">Reference proteome</keyword>
<sequence>MIINDLFFFLYFTRFPACLWPFNVSKLLLFFFLNFNW</sequence>